<accession>Q06ZY4</accession>
<evidence type="ECO:0000313" key="4">
    <source>
        <dbReference type="Proteomes" id="UP000011300"/>
    </source>
</evidence>
<reference evidence="3 4" key="1">
    <citation type="journal article" date="2006" name="J. Virol.">
        <title>Genome of crocodilepox virus.</title>
        <authorList>
            <person name="Afonso C.L."/>
            <person name="Tulman E.R."/>
            <person name="Delhon G."/>
            <person name="Lu Z."/>
            <person name="Viljoen G.J."/>
            <person name="Wallace D.B."/>
            <person name="Kutish G.F."/>
            <person name="Rock D.L."/>
        </authorList>
    </citation>
    <scope>NUCLEOTIDE SEQUENCE [LARGE SCALE GENOMIC DNA]</scope>
    <source>
        <strain evidence="4">Isolate Crocodylus niloticus/Zimbabwe/Ume/2001</strain>
    </source>
</reference>
<dbReference type="GeneID" id="4363303"/>
<dbReference type="InterPro" id="IPR036047">
    <property type="entry name" value="F-box-like_dom_sf"/>
</dbReference>
<organismHost>
    <name type="scientific">Crocodylus johnstoni</name>
    <name type="common">Australian freshwater crocodile</name>
    <dbReference type="NCBI Taxonomy" id="184234"/>
</organismHost>
<dbReference type="Pfam" id="PF12937">
    <property type="entry name" value="F-box-like"/>
    <property type="match status" value="1"/>
</dbReference>
<keyword evidence="4" id="KW-1185">Reference proteome</keyword>
<dbReference type="Gene3D" id="1.20.1280.50">
    <property type="match status" value="1"/>
</dbReference>
<keyword evidence="1" id="KW-0040">ANK repeat</keyword>
<evidence type="ECO:0000259" key="2">
    <source>
        <dbReference type="PROSITE" id="PS50181"/>
    </source>
</evidence>
<dbReference type="KEGG" id="vg:4363303"/>
<dbReference type="RefSeq" id="YP_784357.1">
    <property type="nucleotide sequence ID" value="NC_008030.1"/>
</dbReference>
<dbReference type="SMART" id="SM00256">
    <property type="entry name" value="FBOX"/>
    <property type="match status" value="1"/>
</dbReference>
<dbReference type="SUPFAM" id="SSF81383">
    <property type="entry name" value="F-box domain"/>
    <property type="match status" value="1"/>
</dbReference>
<evidence type="ECO:0000313" key="3">
    <source>
        <dbReference type="EMBL" id="ABJ09058.1"/>
    </source>
</evidence>
<dbReference type="EMBL" id="DQ356948">
    <property type="protein sequence ID" value="ABJ09058.1"/>
    <property type="molecule type" value="Genomic_DNA"/>
</dbReference>
<organismHost>
    <name type="scientific">Crocodylus porosus</name>
    <name type="common">Saltwater crocodile</name>
    <name type="synonym">Estuarine crocodile</name>
    <dbReference type="NCBI Taxonomy" id="8502"/>
</organismHost>
<organism evidence="3 4">
    <name type="scientific">Nile crocodilepox virus (isolate Crocodylus niloticus/Zimbabwe/Ume/2001)</name>
    <name type="common">CRV</name>
    <dbReference type="NCBI Taxonomy" id="1289473"/>
    <lineage>
        <taxon>Viruses</taxon>
        <taxon>Varidnaviria</taxon>
        <taxon>Bamfordvirae</taxon>
        <taxon>Nucleocytoviricota</taxon>
        <taxon>Pokkesviricetes</taxon>
        <taxon>Chitovirales</taxon>
        <taxon>Poxviridae</taxon>
        <taxon>Chordopoxvirinae</taxon>
        <taxon>Crocodylidpoxvirus</taxon>
        <taxon>Crocodylidpoxvirus nilecrocodilepox</taxon>
        <taxon>Nile crocodilepox virus</taxon>
    </lineage>
</organism>
<organismHost>
    <name type="scientific">Crocodylus niloticus</name>
    <name type="common">Nile crocodile</name>
    <name type="synonym">African crocodile</name>
    <dbReference type="NCBI Taxonomy" id="8501"/>
</organismHost>
<dbReference type="InterPro" id="IPR001810">
    <property type="entry name" value="F-box_dom"/>
</dbReference>
<feature type="domain" description="F-box" evidence="2">
    <location>
        <begin position="1"/>
        <end position="44"/>
    </location>
</feature>
<name>Q06ZY4_CPRVZ</name>
<dbReference type="Proteomes" id="UP000011300">
    <property type="component" value="Segment"/>
</dbReference>
<protein>
    <submittedName>
        <fullName evidence="3">F-box domain protein</fullName>
    </submittedName>
</protein>
<dbReference type="PROSITE" id="PS50181">
    <property type="entry name" value="FBOX"/>
    <property type="match status" value="1"/>
</dbReference>
<gene>
    <name evidence="3" type="ORF">CRV167</name>
</gene>
<sequence length="273" mass="30382">MDILPVELLQRVFSYLADRDVCVCCDVCRRWCETLCSRYFWTRRVRSVSSANWINLPPTVNAAAANGTAPVGHRICIRIEAPEDRLDIRPIVIRSNPLVYSSDRSAVIVERGRHDYYFSACVKPRLGAPPHLPYDLNDLVSKVVRREYSGETDRVCRLSLLRRKGNCVFRAEVLGSSRRDHRLVTVSKTTDNRTMFRSSASFSSSILVGLGSAPGRDGAERKVDPSSLCHYIDLSVGGSEWLTPFRFRVTILSDAKSATAEASASPVVVSAAD</sequence>
<proteinExistence type="predicted"/>
<evidence type="ECO:0000256" key="1">
    <source>
        <dbReference type="ARBA" id="ARBA00023043"/>
    </source>
</evidence>